<dbReference type="UniPathway" id="UPA00242"/>
<keyword evidence="5 7" id="KW-0413">Isomerase</keyword>
<evidence type="ECO:0000313" key="7">
    <source>
        <dbReference type="EMBL" id="MPM01188.1"/>
    </source>
</evidence>
<dbReference type="InterPro" id="IPR011013">
    <property type="entry name" value="Gal_mutarotase_sf_dom"/>
</dbReference>
<dbReference type="PIRSF" id="PIRSF005096">
    <property type="entry name" value="GALM"/>
    <property type="match status" value="1"/>
</dbReference>
<name>A0A644WCF1_9ZZZZ</name>
<keyword evidence="6" id="KW-0119">Carbohydrate metabolism</keyword>
<evidence type="ECO:0000256" key="3">
    <source>
        <dbReference type="ARBA" id="ARBA00006206"/>
    </source>
</evidence>
<dbReference type="PROSITE" id="PS00545">
    <property type="entry name" value="ALDOSE_1_EPIMERASE"/>
    <property type="match status" value="1"/>
</dbReference>
<evidence type="ECO:0000256" key="2">
    <source>
        <dbReference type="ARBA" id="ARBA00005028"/>
    </source>
</evidence>
<dbReference type="NCBIfam" id="NF008277">
    <property type="entry name" value="PRK11055.1"/>
    <property type="match status" value="1"/>
</dbReference>
<accession>A0A644WCF1</accession>
<dbReference type="AlphaFoldDB" id="A0A644WCF1"/>
<reference evidence="7" key="1">
    <citation type="submission" date="2019-08" db="EMBL/GenBank/DDBJ databases">
        <authorList>
            <person name="Kucharzyk K."/>
            <person name="Murdoch R.W."/>
            <person name="Higgins S."/>
            <person name="Loffler F."/>
        </authorList>
    </citation>
    <scope>NUCLEOTIDE SEQUENCE</scope>
</reference>
<evidence type="ECO:0000256" key="4">
    <source>
        <dbReference type="ARBA" id="ARBA00013185"/>
    </source>
</evidence>
<organism evidence="7">
    <name type="scientific">bioreactor metagenome</name>
    <dbReference type="NCBI Taxonomy" id="1076179"/>
    <lineage>
        <taxon>unclassified sequences</taxon>
        <taxon>metagenomes</taxon>
        <taxon>ecological metagenomes</taxon>
    </lineage>
</organism>
<dbReference type="EMBL" id="VSSQ01000779">
    <property type="protein sequence ID" value="MPM01188.1"/>
    <property type="molecule type" value="Genomic_DNA"/>
</dbReference>
<comment type="caution">
    <text evidence="7">The sequence shown here is derived from an EMBL/GenBank/DDBJ whole genome shotgun (WGS) entry which is preliminary data.</text>
</comment>
<dbReference type="InterPro" id="IPR047215">
    <property type="entry name" value="Galactose_mutarotase-like"/>
</dbReference>
<dbReference type="InterPro" id="IPR015443">
    <property type="entry name" value="Aldose_1-epimerase"/>
</dbReference>
<dbReference type="PANTHER" id="PTHR10091">
    <property type="entry name" value="ALDOSE-1-EPIMERASE"/>
    <property type="match status" value="1"/>
</dbReference>
<dbReference type="InterPro" id="IPR008183">
    <property type="entry name" value="Aldose_1/G6P_1-epimerase"/>
</dbReference>
<dbReference type="Gene3D" id="2.70.98.10">
    <property type="match status" value="1"/>
</dbReference>
<dbReference type="InterPro" id="IPR014718">
    <property type="entry name" value="GH-type_carb-bd"/>
</dbReference>
<dbReference type="GO" id="GO:0033499">
    <property type="term" value="P:galactose catabolic process via UDP-galactose, Leloir pathway"/>
    <property type="evidence" value="ECO:0007669"/>
    <property type="project" value="TreeGrafter"/>
</dbReference>
<dbReference type="PANTHER" id="PTHR10091:SF0">
    <property type="entry name" value="GALACTOSE MUTAROTASE"/>
    <property type="match status" value="1"/>
</dbReference>
<comment type="similarity">
    <text evidence="3">Belongs to the aldose epimerase family.</text>
</comment>
<dbReference type="InterPro" id="IPR018052">
    <property type="entry name" value="Ald1_epimerase_CS"/>
</dbReference>
<dbReference type="EC" id="5.1.3.3" evidence="4"/>
<evidence type="ECO:0000256" key="5">
    <source>
        <dbReference type="ARBA" id="ARBA00023235"/>
    </source>
</evidence>
<evidence type="ECO:0000256" key="1">
    <source>
        <dbReference type="ARBA" id="ARBA00001614"/>
    </source>
</evidence>
<dbReference type="CDD" id="cd09019">
    <property type="entry name" value="galactose_mutarotase_like"/>
    <property type="match status" value="1"/>
</dbReference>
<comment type="catalytic activity">
    <reaction evidence="1">
        <text>alpha-D-glucose = beta-D-glucose</text>
        <dbReference type="Rhea" id="RHEA:10264"/>
        <dbReference type="ChEBI" id="CHEBI:15903"/>
        <dbReference type="ChEBI" id="CHEBI:17925"/>
        <dbReference type="EC" id="5.1.3.3"/>
    </reaction>
</comment>
<dbReference type="GO" id="GO:0006006">
    <property type="term" value="P:glucose metabolic process"/>
    <property type="evidence" value="ECO:0007669"/>
    <property type="project" value="TreeGrafter"/>
</dbReference>
<dbReference type="GO" id="GO:0004034">
    <property type="term" value="F:aldose 1-epimerase activity"/>
    <property type="evidence" value="ECO:0007669"/>
    <property type="project" value="UniProtKB-EC"/>
</dbReference>
<dbReference type="GO" id="GO:0030246">
    <property type="term" value="F:carbohydrate binding"/>
    <property type="evidence" value="ECO:0007669"/>
    <property type="project" value="InterPro"/>
</dbReference>
<sequence length="349" mass="39476">MDILTNFIGEKSKNQYREIVLINDNGIEVKCISLGCIITEINVPDRYGKYENIVLNYENCDSNLISTAYLGAIIGRNSGRIGGAEVEIDGMKYKLNKNDGNNTLHGGKNGFNIKIFDFETIKANDYVAVSFHYISECGESGFPGRVEIEVCYLLNNNNEFKIIYNGVSDRTTILNMTNHSYFNLSGNCKRKITGHTLQIKAEEFAELDEESIVTGKMIDVINTPFDFTKPKKIGRDIYEDYYQLNITKGYDHFFKFRDDIDTENRVELYDEESGRGLLISTDCNGIVVYSGNYISEGKLSIGRNIEARDAVCLETQSIPVGKSNLFIEDSILEVGKEYSSETSYKFIVR</sequence>
<dbReference type="GO" id="GO:0005737">
    <property type="term" value="C:cytoplasm"/>
    <property type="evidence" value="ECO:0007669"/>
    <property type="project" value="TreeGrafter"/>
</dbReference>
<comment type="pathway">
    <text evidence="2">Carbohydrate metabolism; hexose metabolism.</text>
</comment>
<evidence type="ECO:0000256" key="6">
    <source>
        <dbReference type="ARBA" id="ARBA00023277"/>
    </source>
</evidence>
<dbReference type="SUPFAM" id="SSF74650">
    <property type="entry name" value="Galactose mutarotase-like"/>
    <property type="match status" value="1"/>
</dbReference>
<proteinExistence type="inferred from homology"/>
<dbReference type="Pfam" id="PF01263">
    <property type="entry name" value="Aldose_epim"/>
    <property type="match status" value="1"/>
</dbReference>
<gene>
    <name evidence="7" type="primary">mro_5</name>
    <name evidence="7" type="ORF">SDC9_47426</name>
</gene>
<protein>
    <recommendedName>
        <fullName evidence="4">aldose 1-epimerase</fullName>
        <ecNumber evidence="4">5.1.3.3</ecNumber>
    </recommendedName>
</protein>